<evidence type="ECO:0000313" key="14">
    <source>
        <dbReference type="Proteomes" id="UP000430508"/>
    </source>
</evidence>
<dbReference type="SUPFAM" id="SSF50249">
    <property type="entry name" value="Nucleic acid-binding proteins"/>
    <property type="match status" value="1"/>
</dbReference>
<keyword evidence="9 10" id="KW-0342">GTP-binding</keyword>
<dbReference type="InterPro" id="IPR030378">
    <property type="entry name" value="G_CP_dom"/>
</dbReference>
<accession>A0A857DIH0</accession>
<dbReference type="GO" id="GO:0046872">
    <property type="term" value="F:metal ion binding"/>
    <property type="evidence" value="ECO:0007669"/>
    <property type="project" value="UniProtKB-KW"/>
</dbReference>
<evidence type="ECO:0000256" key="8">
    <source>
        <dbReference type="ARBA" id="ARBA00022884"/>
    </source>
</evidence>
<feature type="binding site" evidence="10">
    <location>
        <begin position="162"/>
        <end position="170"/>
    </location>
    <ligand>
        <name>GTP</name>
        <dbReference type="ChEBI" id="CHEBI:37565"/>
    </ligand>
</feature>
<evidence type="ECO:0000256" key="3">
    <source>
        <dbReference type="ARBA" id="ARBA00022723"/>
    </source>
</evidence>
<dbReference type="AlphaFoldDB" id="A0A857DIH0"/>
<keyword evidence="7 10" id="KW-0862">Zinc</keyword>
<dbReference type="EC" id="3.6.1.-" evidence="10"/>
<comment type="similarity">
    <text evidence="10">Belongs to the TRAFAC class YlqF/YawG GTPase family. RsgA subfamily.</text>
</comment>
<evidence type="ECO:0000256" key="5">
    <source>
        <dbReference type="ARBA" id="ARBA00022741"/>
    </source>
</evidence>
<feature type="binding site" evidence="10">
    <location>
        <position position="256"/>
    </location>
    <ligand>
        <name>Zn(2+)</name>
        <dbReference type="ChEBI" id="CHEBI:29105"/>
    </ligand>
</feature>
<feature type="domain" description="EngC GTPase" evidence="11">
    <location>
        <begin position="73"/>
        <end position="217"/>
    </location>
</feature>
<dbReference type="InterPro" id="IPR004881">
    <property type="entry name" value="Ribosome_biogen_GTPase_RsgA"/>
</dbReference>
<comment type="subcellular location">
    <subcellularLocation>
        <location evidence="10">Cytoplasm</location>
    </subcellularLocation>
</comment>
<feature type="binding site" evidence="10">
    <location>
        <begin position="113"/>
        <end position="116"/>
    </location>
    <ligand>
        <name>GTP</name>
        <dbReference type="ChEBI" id="CHEBI:37565"/>
    </ligand>
</feature>
<dbReference type="EMBL" id="CP046996">
    <property type="protein sequence ID" value="QHA00135.1"/>
    <property type="molecule type" value="Genomic_DNA"/>
</dbReference>
<evidence type="ECO:0000256" key="9">
    <source>
        <dbReference type="ARBA" id="ARBA00023134"/>
    </source>
</evidence>
<evidence type="ECO:0000256" key="2">
    <source>
        <dbReference type="ARBA" id="ARBA00022517"/>
    </source>
</evidence>
<dbReference type="GO" id="GO:0005525">
    <property type="term" value="F:GTP binding"/>
    <property type="evidence" value="ECO:0007669"/>
    <property type="project" value="UniProtKB-UniRule"/>
</dbReference>
<dbReference type="PANTHER" id="PTHR32120">
    <property type="entry name" value="SMALL RIBOSOMAL SUBUNIT BIOGENESIS GTPASE RSGA"/>
    <property type="match status" value="1"/>
</dbReference>
<feature type="binding site" evidence="10">
    <location>
        <position position="250"/>
    </location>
    <ligand>
        <name>Zn(2+)</name>
        <dbReference type="ChEBI" id="CHEBI:29105"/>
    </ligand>
</feature>
<dbReference type="GO" id="GO:0019843">
    <property type="term" value="F:rRNA binding"/>
    <property type="evidence" value="ECO:0007669"/>
    <property type="project" value="UniProtKB-KW"/>
</dbReference>
<dbReference type="SUPFAM" id="SSF52540">
    <property type="entry name" value="P-loop containing nucleoside triphosphate hydrolases"/>
    <property type="match status" value="1"/>
</dbReference>
<dbReference type="PANTHER" id="PTHR32120:SF11">
    <property type="entry name" value="SMALL RIBOSOMAL SUBUNIT BIOGENESIS GTPASE RSGA 1, MITOCHONDRIAL-RELATED"/>
    <property type="match status" value="1"/>
</dbReference>
<dbReference type="Proteomes" id="UP000430508">
    <property type="component" value="Chromosome"/>
</dbReference>
<dbReference type="GO" id="GO:0042274">
    <property type="term" value="P:ribosomal small subunit biogenesis"/>
    <property type="evidence" value="ECO:0007669"/>
    <property type="project" value="UniProtKB-UniRule"/>
</dbReference>
<comment type="function">
    <text evidence="10">One of several proteins that assist in the late maturation steps of the functional core of the 30S ribosomal subunit. Helps release RbfA from mature subunits. May play a role in the assembly of ribosomal proteins into the subunit. Circularly permuted GTPase that catalyzes slow GTP hydrolysis, GTPase activity is stimulated by the 30S ribosomal subunit.</text>
</comment>
<dbReference type="InterPro" id="IPR027417">
    <property type="entry name" value="P-loop_NTPase"/>
</dbReference>
<keyword evidence="2 10" id="KW-0690">Ribosome biogenesis</keyword>
<keyword evidence="4 10" id="KW-0699">rRNA-binding</keyword>
<dbReference type="HAMAP" id="MF_01820">
    <property type="entry name" value="GTPase_RsgA"/>
    <property type="match status" value="1"/>
</dbReference>
<dbReference type="PROSITE" id="PS51721">
    <property type="entry name" value="G_CP"/>
    <property type="match status" value="1"/>
</dbReference>
<dbReference type="InterPro" id="IPR012340">
    <property type="entry name" value="NA-bd_OB-fold"/>
</dbReference>
<keyword evidence="6 10" id="KW-0378">Hydrolase</keyword>
<sequence>MLIQGTLMKGYAGFYYVYADDRVWECSLRGRFRVKKQEFIPGDKVMVLPGTGDKATIEKVLERQNSLVRPYIANVDQVLLVFSLKTPDPDYNLLDRLLIQAGEAGISILIVFTKEDLDVGNKTPSVDYRRIGYEVVQVSNRTLTGIDEIAERLKGNVSVLAGPSGSGKSSLINALNPGKALKTGNVSDKIGRGRHTTRHVELLSVAGGLVADTPGFSSLYLPEMKREELQSYFPEFVRIKQECRFSSCLHDKEPDCAVKEALSESLISSSRYEHYLQFLKEVIEHEKKY</sequence>
<dbReference type="Gene3D" id="3.40.50.300">
    <property type="entry name" value="P-loop containing nucleotide triphosphate hydrolases"/>
    <property type="match status" value="1"/>
</dbReference>
<keyword evidence="1 10" id="KW-0963">Cytoplasm</keyword>
<dbReference type="GO" id="GO:0005737">
    <property type="term" value="C:cytoplasm"/>
    <property type="evidence" value="ECO:0007669"/>
    <property type="project" value="UniProtKB-SubCell"/>
</dbReference>
<evidence type="ECO:0000256" key="1">
    <source>
        <dbReference type="ARBA" id="ARBA00022490"/>
    </source>
</evidence>
<evidence type="ECO:0000256" key="4">
    <source>
        <dbReference type="ARBA" id="ARBA00022730"/>
    </source>
</evidence>
<dbReference type="GO" id="GO:0003924">
    <property type="term" value="F:GTPase activity"/>
    <property type="evidence" value="ECO:0007669"/>
    <property type="project" value="UniProtKB-UniRule"/>
</dbReference>
<keyword evidence="8 10" id="KW-0694">RNA-binding</keyword>
<dbReference type="CDD" id="cd04466">
    <property type="entry name" value="S1_YloQ_GTPase"/>
    <property type="match status" value="1"/>
</dbReference>
<dbReference type="Gene3D" id="1.10.40.50">
    <property type="entry name" value="Probable gtpase engc, domain 3"/>
    <property type="match status" value="1"/>
</dbReference>
<evidence type="ECO:0000256" key="7">
    <source>
        <dbReference type="ARBA" id="ARBA00022833"/>
    </source>
</evidence>
<keyword evidence="5 10" id="KW-0547">Nucleotide-binding</keyword>
<keyword evidence="3 10" id="KW-0479">Metal-binding</keyword>
<feature type="binding site" evidence="10">
    <location>
        <position position="248"/>
    </location>
    <ligand>
        <name>Zn(2+)</name>
        <dbReference type="ChEBI" id="CHEBI:29105"/>
    </ligand>
</feature>
<comment type="cofactor">
    <cofactor evidence="10">
        <name>Zn(2+)</name>
        <dbReference type="ChEBI" id="CHEBI:29105"/>
    </cofactor>
    <text evidence="10">Binds 1 zinc ion per subunit.</text>
</comment>
<evidence type="ECO:0000259" key="12">
    <source>
        <dbReference type="PROSITE" id="PS51721"/>
    </source>
</evidence>
<dbReference type="Pfam" id="PF03193">
    <property type="entry name" value="RsgA_GTPase"/>
    <property type="match status" value="1"/>
</dbReference>
<evidence type="ECO:0000256" key="6">
    <source>
        <dbReference type="ARBA" id="ARBA00022801"/>
    </source>
</evidence>
<organism evidence="13 14">
    <name type="scientific">Dehalobacter restrictus</name>
    <dbReference type="NCBI Taxonomy" id="55583"/>
    <lineage>
        <taxon>Bacteria</taxon>
        <taxon>Bacillati</taxon>
        <taxon>Bacillota</taxon>
        <taxon>Clostridia</taxon>
        <taxon>Eubacteriales</taxon>
        <taxon>Desulfitobacteriaceae</taxon>
        <taxon>Dehalobacter</taxon>
    </lineage>
</organism>
<name>A0A857DIH0_9FIRM</name>
<protein>
    <recommendedName>
        <fullName evidence="10">Small ribosomal subunit biogenesis GTPase RsgA</fullName>
        <ecNumber evidence="10">3.6.1.-</ecNumber>
    </recommendedName>
</protein>
<feature type="domain" description="CP-type G" evidence="12">
    <location>
        <begin position="64"/>
        <end position="219"/>
    </location>
</feature>
<evidence type="ECO:0000313" key="13">
    <source>
        <dbReference type="EMBL" id="QHA00135.1"/>
    </source>
</evidence>
<dbReference type="Pfam" id="PF16745">
    <property type="entry name" value="RsgA_N"/>
    <property type="match status" value="1"/>
</dbReference>
<dbReference type="InterPro" id="IPR031944">
    <property type="entry name" value="RsgA_N"/>
</dbReference>
<dbReference type="PROSITE" id="PS50936">
    <property type="entry name" value="ENGC_GTPASE"/>
    <property type="match status" value="1"/>
</dbReference>
<proteinExistence type="inferred from homology"/>
<evidence type="ECO:0000259" key="11">
    <source>
        <dbReference type="PROSITE" id="PS50936"/>
    </source>
</evidence>
<dbReference type="RefSeq" id="WP_019226419.1">
    <property type="nucleotide sequence ID" value="NZ_CP046996.1"/>
</dbReference>
<gene>
    <name evidence="10 13" type="primary">rsgA</name>
    <name evidence="13" type="ORF">GQ588_05470</name>
</gene>
<dbReference type="InterPro" id="IPR010914">
    <property type="entry name" value="RsgA_GTPase_dom"/>
</dbReference>
<dbReference type="NCBIfam" id="TIGR00157">
    <property type="entry name" value="ribosome small subunit-dependent GTPase A"/>
    <property type="match status" value="1"/>
</dbReference>
<evidence type="ECO:0000256" key="10">
    <source>
        <dbReference type="HAMAP-Rule" id="MF_01820"/>
    </source>
</evidence>
<dbReference type="Gene3D" id="2.40.50.140">
    <property type="entry name" value="Nucleic acid-binding proteins"/>
    <property type="match status" value="1"/>
</dbReference>
<comment type="subunit">
    <text evidence="10">Monomer. Associates with 30S ribosomal subunit, binds 16S rRNA.</text>
</comment>
<dbReference type="CDD" id="cd01854">
    <property type="entry name" value="YjeQ_EngC"/>
    <property type="match status" value="1"/>
</dbReference>
<reference evidence="13 14" key="1">
    <citation type="submission" date="2019-12" db="EMBL/GenBank/DDBJ databases">
        <title>Sequence classification of anaerobic respiratory reductive dehalogenases: First we see many, then we see few.</title>
        <authorList>
            <person name="Molenda O."/>
            <person name="Puentes Jacome L.A."/>
            <person name="Cao X."/>
            <person name="Nesbo C.L."/>
            <person name="Tang S."/>
            <person name="Morson N."/>
            <person name="Patron J."/>
            <person name="Lomheim L."/>
            <person name="Wishart D.S."/>
            <person name="Edwards E.A."/>
        </authorList>
    </citation>
    <scope>NUCLEOTIDE SEQUENCE [LARGE SCALE GENOMIC DNA]</scope>
    <source>
        <strain evidence="13 14">12DCA</strain>
    </source>
</reference>
<feature type="binding site" evidence="10">
    <location>
        <position position="243"/>
    </location>
    <ligand>
        <name>Zn(2+)</name>
        <dbReference type="ChEBI" id="CHEBI:29105"/>
    </ligand>
</feature>